<feature type="domain" description="UspA" evidence="1">
    <location>
        <begin position="1"/>
        <end position="140"/>
    </location>
</feature>
<accession>A0A840WQ77</accession>
<dbReference type="EMBL" id="JACIJS010000009">
    <property type="protein sequence ID" value="MBB5516851.1"/>
    <property type="molecule type" value="Genomic_DNA"/>
</dbReference>
<evidence type="ECO:0000259" key="1">
    <source>
        <dbReference type="Pfam" id="PF00582"/>
    </source>
</evidence>
<dbReference type="SUPFAM" id="SSF52402">
    <property type="entry name" value="Adenine nucleotide alpha hydrolases-like"/>
    <property type="match status" value="1"/>
</dbReference>
<keyword evidence="3" id="KW-1185">Reference proteome</keyword>
<gene>
    <name evidence="2" type="ORF">FHS89_002893</name>
</gene>
<sequence length="152" mass="16506">MRKFLVVMDDSPECINAIRFAATRAMNTGGGVEILAVIAPEEFQHWIGVGDLMRQEAREKIEEKFAFFKEKMEENEGITPELVVREGELVKEVLAQIKDDPEIGVLVLAAGAQGDGPGPLVTQLAGKMAGEMPVPVTVVPGSMTLEKIRAIC</sequence>
<protein>
    <submittedName>
        <fullName evidence="2">Nucleotide-binding universal stress UspA family protein</fullName>
    </submittedName>
</protein>
<proteinExistence type="predicted"/>
<dbReference type="Gene3D" id="3.40.50.12370">
    <property type="match status" value="1"/>
</dbReference>
<dbReference type="Pfam" id="PF00582">
    <property type="entry name" value="Usp"/>
    <property type="match status" value="1"/>
</dbReference>
<evidence type="ECO:0000313" key="3">
    <source>
        <dbReference type="Proteomes" id="UP000553766"/>
    </source>
</evidence>
<dbReference type="CDD" id="cd00293">
    <property type="entry name" value="USP-like"/>
    <property type="match status" value="1"/>
</dbReference>
<evidence type="ECO:0000313" key="2">
    <source>
        <dbReference type="EMBL" id="MBB5516851.1"/>
    </source>
</evidence>
<organism evidence="2 3">
    <name type="scientific">Rubricella aquisinus</name>
    <dbReference type="NCBI Taxonomy" id="2028108"/>
    <lineage>
        <taxon>Bacteria</taxon>
        <taxon>Pseudomonadati</taxon>
        <taxon>Pseudomonadota</taxon>
        <taxon>Alphaproteobacteria</taxon>
        <taxon>Rhodobacterales</taxon>
        <taxon>Paracoccaceae</taxon>
        <taxon>Rubricella</taxon>
    </lineage>
</organism>
<name>A0A840WQ77_9RHOB</name>
<reference evidence="2 3" key="1">
    <citation type="submission" date="2020-08" db="EMBL/GenBank/DDBJ databases">
        <title>Genomic Encyclopedia of Type Strains, Phase IV (KMG-IV): sequencing the most valuable type-strain genomes for metagenomic binning, comparative biology and taxonomic classification.</title>
        <authorList>
            <person name="Goeker M."/>
        </authorList>
    </citation>
    <scope>NUCLEOTIDE SEQUENCE [LARGE SCALE GENOMIC DNA]</scope>
    <source>
        <strain evidence="2 3">DSM 103377</strain>
    </source>
</reference>
<dbReference type="AlphaFoldDB" id="A0A840WQ77"/>
<dbReference type="RefSeq" id="WP_184012809.1">
    <property type="nucleotide sequence ID" value="NZ_JACIJS010000009.1"/>
</dbReference>
<comment type="caution">
    <text evidence="2">The sequence shown here is derived from an EMBL/GenBank/DDBJ whole genome shotgun (WGS) entry which is preliminary data.</text>
</comment>
<dbReference type="InterPro" id="IPR006016">
    <property type="entry name" value="UspA"/>
</dbReference>
<dbReference type="Proteomes" id="UP000553766">
    <property type="component" value="Unassembled WGS sequence"/>
</dbReference>